<dbReference type="EMBL" id="NVVJ01000017">
    <property type="protein sequence ID" value="PCJ25466.1"/>
    <property type="molecule type" value="Genomic_DNA"/>
</dbReference>
<evidence type="ECO:0000259" key="1">
    <source>
        <dbReference type="Pfam" id="PF01968"/>
    </source>
</evidence>
<evidence type="ECO:0000259" key="2">
    <source>
        <dbReference type="Pfam" id="PF05378"/>
    </source>
</evidence>
<dbReference type="PANTHER" id="PTHR11365:SF23">
    <property type="entry name" value="HYPOTHETICAL 5-OXOPROLINASE (EUROFUNG)-RELATED"/>
    <property type="match status" value="1"/>
</dbReference>
<dbReference type="GO" id="GO:0006749">
    <property type="term" value="P:glutathione metabolic process"/>
    <property type="evidence" value="ECO:0007669"/>
    <property type="project" value="TreeGrafter"/>
</dbReference>
<evidence type="ECO:0000313" key="4">
    <source>
        <dbReference type="Proteomes" id="UP000218327"/>
    </source>
</evidence>
<dbReference type="Proteomes" id="UP000218327">
    <property type="component" value="Unassembled WGS sequence"/>
</dbReference>
<dbReference type="PANTHER" id="PTHR11365">
    <property type="entry name" value="5-OXOPROLINASE RELATED"/>
    <property type="match status" value="1"/>
</dbReference>
<organism evidence="3 4">
    <name type="scientific">SAR86 cluster bacterium</name>
    <dbReference type="NCBI Taxonomy" id="2030880"/>
    <lineage>
        <taxon>Bacteria</taxon>
        <taxon>Pseudomonadati</taxon>
        <taxon>Pseudomonadota</taxon>
        <taxon>Gammaproteobacteria</taxon>
        <taxon>SAR86 cluster</taxon>
    </lineage>
</organism>
<evidence type="ECO:0000313" key="3">
    <source>
        <dbReference type="EMBL" id="PCJ25466.1"/>
    </source>
</evidence>
<dbReference type="InterPro" id="IPR008040">
    <property type="entry name" value="Hydant_A_N"/>
</dbReference>
<proteinExistence type="predicted"/>
<name>A0A2A5B322_9GAMM</name>
<reference evidence="4" key="1">
    <citation type="submission" date="2017-08" db="EMBL/GenBank/DDBJ databases">
        <title>A dynamic microbial community with high functional redundancy inhabits the cold, oxic subseafloor aquifer.</title>
        <authorList>
            <person name="Tully B.J."/>
            <person name="Wheat C.G."/>
            <person name="Glazer B.T."/>
            <person name="Huber J.A."/>
        </authorList>
    </citation>
    <scope>NUCLEOTIDE SEQUENCE [LARGE SCALE GENOMIC DNA]</scope>
</reference>
<comment type="caution">
    <text evidence="3">The sequence shown here is derived from an EMBL/GenBank/DDBJ whole genome shotgun (WGS) entry which is preliminary data.</text>
</comment>
<accession>A0A2A5B322</accession>
<sequence>MLLGIDAGGTFTDFIFVDLRQTISIRVHKTLSTPAAPEQAILQGISAMGLESYMRDGSLQIIHGSTVATNLLLEGKLARTVFVTNYGFADMLLLARQTRPALYALEFPEIEPPVAAQLCLETGGRIAADGSVVEPLSEPEIDNLVEKIKSLKPEAVAINLLFSFLDDGFEREIEAAIHRAGLPVFVSRSSQVLPEYKEYERGIATWLNASLAPAVSGYLQRLQQELGDNSLQLMQSSGETIAAHKAADSAVNLLLSGPAGGLTAIAFLGEQLGISKIISFDMGGTSTDVALLDGQIATTNEATISRYPIAVPMVDMQTIGAGGGSIAFVDSGGMLQLGPLSAGADPGPACYDKGGSEATVTDANLVLGRLQVNHALAGALYLNESAAIACIEKLADKISLSVEETALGIVTIANEHMARAIRLISVNQGNDPQDFVLASFGGAGGLHVCAIADAMQMRSAIVPIHGGVLSALGMVVARRGRQFSKTLGLEFDQINKSELEKEFAELEQHGIHQLSDEGLSPASLSTRRSADMRYKGQSYTLNIEWKSAEKASDAFRQLHKKRYGYAHNTNMELLNIRVNVMAPNRQFSLPTITDSSNCNNIHYSKVYGHDDKAKVMARTEMSVGQRVTGPAIITEYSATTFIEAGWTVELDLLGNLLLEKPDS</sequence>
<dbReference type="InterPro" id="IPR002821">
    <property type="entry name" value="Hydantoinase_A"/>
</dbReference>
<dbReference type="AlphaFoldDB" id="A0A2A5B322"/>
<feature type="domain" description="Hydantoinase/oxoprolinase N-terminal" evidence="2">
    <location>
        <begin position="3"/>
        <end position="179"/>
    </location>
</feature>
<feature type="domain" description="Hydantoinase A/oxoprolinase" evidence="1">
    <location>
        <begin position="201"/>
        <end position="478"/>
    </location>
</feature>
<dbReference type="InterPro" id="IPR045079">
    <property type="entry name" value="Oxoprolinase-like"/>
</dbReference>
<gene>
    <name evidence="3" type="ORF">COA96_07470</name>
</gene>
<dbReference type="GO" id="GO:0017168">
    <property type="term" value="F:5-oxoprolinase (ATP-hydrolyzing) activity"/>
    <property type="evidence" value="ECO:0007669"/>
    <property type="project" value="TreeGrafter"/>
</dbReference>
<protein>
    <submittedName>
        <fullName evidence="3">Hydantoinase</fullName>
    </submittedName>
</protein>
<dbReference type="Pfam" id="PF05378">
    <property type="entry name" value="Hydant_A_N"/>
    <property type="match status" value="1"/>
</dbReference>
<dbReference type="Pfam" id="PF01968">
    <property type="entry name" value="Hydantoinase_A"/>
    <property type="match status" value="1"/>
</dbReference>
<dbReference type="GO" id="GO:0005829">
    <property type="term" value="C:cytosol"/>
    <property type="evidence" value="ECO:0007669"/>
    <property type="project" value="TreeGrafter"/>
</dbReference>